<reference evidence="1 2" key="1">
    <citation type="submission" date="2023-02" db="EMBL/GenBank/DDBJ databases">
        <title>Genome Sequence of L. cardiaca H63T.</title>
        <authorList>
            <person name="Lopez A.E."/>
            <person name="Cianciotto N.P."/>
        </authorList>
    </citation>
    <scope>NUCLEOTIDE SEQUENCE [LARGE SCALE GENOMIC DNA]</scope>
    <source>
        <strain evidence="1 2">H63</strain>
    </source>
</reference>
<gene>
    <name evidence="1" type="ORF">PXX05_14535</name>
</gene>
<name>A0ABY8ATI9_9GAMM</name>
<dbReference type="Proteomes" id="UP001222087">
    <property type="component" value="Chromosome"/>
</dbReference>
<evidence type="ECO:0000313" key="1">
    <source>
        <dbReference type="EMBL" id="WED43096.1"/>
    </source>
</evidence>
<organism evidence="1 2">
    <name type="scientific">Legionella cardiaca</name>
    <dbReference type="NCBI Taxonomy" id="1071983"/>
    <lineage>
        <taxon>Bacteria</taxon>
        <taxon>Pseudomonadati</taxon>
        <taxon>Pseudomonadota</taxon>
        <taxon>Gammaproteobacteria</taxon>
        <taxon>Legionellales</taxon>
        <taxon>Legionellaceae</taxon>
        <taxon>Legionella</taxon>
    </lineage>
</organism>
<protein>
    <recommendedName>
        <fullName evidence="3">Ankyrin repeat protein</fullName>
    </recommendedName>
</protein>
<keyword evidence="2" id="KW-1185">Reference proteome</keyword>
<dbReference type="RefSeq" id="WP_275088910.1">
    <property type="nucleotide sequence ID" value="NZ_CP119078.1"/>
</dbReference>
<accession>A0ABY8ATI9</accession>
<evidence type="ECO:0008006" key="3">
    <source>
        <dbReference type="Google" id="ProtNLM"/>
    </source>
</evidence>
<sequence length="138" mass="16001">MKRSIFKPKPIPFQEYLSDTLLEAKRIVEVASGKQRYTSAQFEIALISFADLETLKKEMDPKIKVDFSEAKLECDWLAGFDWLDLAVNYGDKDAIAYFKKRLKESGFYEAYKLYKDECRPDCALQSYESSSIKLTLII</sequence>
<proteinExistence type="predicted"/>
<dbReference type="EMBL" id="CP119078">
    <property type="protein sequence ID" value="WED43096.1"/>
    <property type="molecule type" value="Genomic_DNA"/>
</dbReference>
<evidence type="ECO:0000313" key="2">
    <source>
        <dbReference type="Proteomes" id="UP001222087"/>
    </source>
</evidence>